<sequence>MKYYIAESKIGRAISRARFLIALGIAAGAAANAGAHFQTLLPAPALVSEANEVRFDIRFTHPMEGGPVMDMKPPRLFGVLTPSGRRDLTEDLQAHELDGVTRYSARVPMREPGDHIFYLEPAPYWEPAEQKMIIHYTKVVVNAYGLEQGWNRTAGLPVEIRPLTRPYGIWAGNLFRGVVLHKGEPVPHAEIEVEYWNEDGTVKPPAAPYITQVIHADADGVFAYAMPRSGWWGFAALLDGEEPMLNPEGENVDVELGGLIWIYADDME</sequence>
<dbReference type="InterPro" id="IPR019613">
    <property type="entry name" value="DUF4198"/>
</dbReference>
<reference evidence="1 2" key="2">
    <citation type="journal article" date="2016" name="ISME J.">
        <title>Characterization of the first cultured representative of Verrucomicrobia subdivision 5 indicates the proposal of a novel phylum.</title>
        <authorList>
            <person name="Spring S."/>
            <person name="Bunk B."/>
            <person name="Sproer C."/>
            <person name="Schumann P."/>
            <person name="Rohde M."/>
            <person name="Tindall B.J."/>
            <person name="Klenk H.P."/>
        </authorList>
    </citation>
    <scope>NUCLEOTIDE SEQUENCE [LARGE SCALE GENOMIC DNA]</scope>
    <source>
        <strain evidence="1 2">L21-Fru-AB</strain>
    </source>
</reference>
<reference evidence="2" key="1">
    <citation type="submission" date="2015-02" db="EMBL/GenBank/DDBJ databases">
        <title>Description and complete genome sequence of the first cultured representative of the subdivision 5 of the Verrucomicrobia phylum.</title>
        <authorList>
            <person name="Spring S."/>
            <person name="Bunk B."/>
            <person name="Sproer C."/>
            <person name="Klenk H.-P."/>
        </authorList>
    </citation>
    <scope>NUCLEOTIDE SEQUENCE [LARGE SCALE GENOMIC DNA]</scope>
    <source>
        <strain evidence="2">L21-Fru-AB</strain>
    </source>
</reference>
<dbReference type="STRING" id="1307763.L21SP4_01891"/>
<dbReference type="Proteomes" id="UP000035268">
    <property type="component" value="Chromosome"/>
</dbReference>
<dbReference type="PATRIC" id="fig|1609981.3.peg.1964"/>
<dbReference type="Pfam" id="PF10670">
    <property type="entry name" value="DUF4198"/>
    <property type="match status" value="1"/>
</dbReference>
<protein>
    <submittedName>
        <fullName evidence="1">Nickel uptake substrate-specific transmembrane region</fullName>
    </submittedName>
</protein>
<dbReference type="PROSITE" id="PS51318">
    <property type="entry name" value="TAT"/>
    <property type="match status" value="1"/>
</dbReference>
<keyword evidence="1" id="KW-0812">Transmembrane</keyword>
<dbReference type="AlphaFoldDB" id="A0A0G3EI61"/>
<accession>A0A0G3EI61</accession>
<name>A0A0G3EI61_9BACT</name>
<organism evidence="1 2">
    <name type="scientific">Kiritimatiella glycovorans</name>
    <dbReference type="NCBI Taxonomy" id="1307763"/>
    <lineage>
        <taxon>Bacteria</taxon>
        <taxon>Pseudomonadati</taxon>
        <taxon>Kiritimatiellota</taxon>
        <taxon>Kiritimatiellia</taxon>
        <taxon>Kiritimatiellales</taxon>
        <taxon>Kiritimatiellaceae</taxon>
        <taxon>Kiritimatiella</taxon>
    </lineage>
</organism>
<gene>
    <name evidence="1" type="ORF">L21SP4_01891</name>
</gene>
<evidence type="ECO:0000313" key="2">
    <source>
        <dbReference type="Proteomes" id="UP000035268"/>
    </source>
</evidence>
<proteinExistence type="predicted"/>
<dbReference type="InterPro" id="IPR006311">
    <property type="entry name" value="TAT_signal"/>
</dbReference>
<dbReference type="KEGG" id="vbl:L21SP4_01891"/>
<keyword evidence="2" id="KW-1185">Reference proteome</keyword>
<dbReference type="EMBL" id="CP010904">
    <property type="protein sequence ID" value="AKJ65127.1"/>
    <property type="molecule type" value="Genomic_DNA"/>
</dbReference>
<keyword evidence="1" id="KW-0472">Membrane</keyword>
<dbReference type="RefSeq" id="WP_201774619.1">
    <property type="nucleotide sequence ID" value="NZ_CP010904.1"/>
</dbReference>
<evidence type="ECO:0000313" key="1">
    <source>
        <dbReference type="EMBL" id="AKJ65127.1"/>
    </source>
</evidence>